<feature type="region of interest" description="Disordered" evidence="1">
    <location>
        <begin position="77"/>
        <end position="104"/>
    </location>
</feature>
<feature type="compositionally biased region" description="Basic residues" evidence="1">
    <location>
        <begin position="77"/>
        <end position="87"/>
    </location>
</feature>
<feature type="compositionally biased region" description="Basic and acidic residues" evidence="1">
    <location>
        <begin position="265"/>
        <end position="277"/>
    </location>
</feature>
<dbReference type="EMBL" id="JABMIG020000207">
    <property type="protein sequence ID" value="KAL3785861.1"/>
    <property type="molecule type" value="Genomic_DNA"/>
</dbReference>
<evidence type="ECO:0000313" key="3">
    <source>
        <dbReference type="Proteomes" id="UP001516023"/>
    </source>
</evidence>
<protein>
    <submittedName>
        <fullName evidence="2">Uncharacterized protein</fullName>
    </submittedName>
</protein>
<feature type="compositionally biased region" description="Polar residues" evidence="1">
    <location>
        <begin position="232"/>
        <end position="243"/>
    </location>
</feature>
<sequence length="1021" mass="113309">MTSSSLSQALFLARDLPAAAFLAAALAMDHDNVRLPSSISTLSFRSQCRSDQPTPRSPDPFHSKIYVMSGIISARERKRQIRERRRQSLQNQPAPTEASAGEMNEASCSTINTNERIDAPNRGLVNDSGYEINRRASKLRRRDHRQEDSNLGRDNGLRSMEYTNGSYSKSSRASMTYMSCENIQSEDAASLLLESDTMKQVARKDQEFASTASSAGPPRSLFSAVMTRSSILSPHCDGSSSDNYRGGEPLSNGESLLGNELQSTTHERDENVSESDPKPTATNVTFSAGTSTPVKSPMKRPLLNKANSPGRSPGGYEIMRTLDGVSDFTQTFYNMRNDENENEEEQHEIGLEDSGYRTARIFTRSVPLTSTFAARHTTNGYHEPFTIHREAENADSNPLNTIIEETKLATDSNSMNSAFYQEPVGIGLMDWSLKKRVRILCSSGSLPGTAMSSCSRDRNRWHVPDDGIVHQLGIQYLTNSYSTNFLEECYGRPPSLEESAIAKWLAATMYYQHPAIHPLPSSVLLKKRNGNNQSTDHSEGGQTTINLSSFNNRSSYERVRLTGIGSMGGLGKSERVHKSKFTRDQNMDTNPSKSASSSLVASFPKLLDRRISEWQEAFRSMHQLWRSKMKLLRARYFVTQKSDSISSLTRTKTGPPSPDEVSRCSFYSVSPSQVILFRVGLDKENNLFPVVVFSSTTAEFRSKVKSMGASLKLFKRSNKLTSASAINEPEEEFVEDMPGNTNAKATAEITDRDAAADLRALREANNSSSDNRPTEVSVTQTRKAQGDNFSKASTLPLYVSGDDDCDIVYEILLNTCGFSISGSYGSWHFHHDVPLLLCRSLGPCLNTVLRTLSVSARRDNVYWNQLAEEGSENQNAESVMELYGPILPCALRDLMCASVNWMVLDQHFRNVLEEFNVFDVPTQPIDSENTSVSKTNIDYQVSMLLQAHEGEAPITSPSSTGTASSSFFNGSNISISHEQNNQSNNSELPEWRECDAGEGLNSLIWDTSRSKTELDYNTFLT</sequence>
<feature type="compositionally biased region" description="Polar residues" evidence="1">
    <location>
        <begin position="530"/>
        <end position="547"/>
    </location>
</feature>
<feature type="compositionally biased region" description="Polar residues" evidence="1">
    <location>
        <begin position="44"/>
        <end position="54"/>
    </location>
</feature>
<proteinExistence type="predicted"/>
<feature type="compositionally biased region" description="Polar residues" evidence="1">
    <location>
        <begin position="280"/>
        <end position="294"/>
    </location>
</feature>
<feature type="region of interest" description="Disordered" evidence="1">
    <location>
        <begin position="763"/>
        <end position="783"/>
    </location>
</feature>
<accession>A0ABD3PDM1</accession>
<organism evidence="2 3">
    <name type="scientific">Cyclotella cryptica</name>
    <dbReference type="NCBI Taxonomy" id="29204"/>
    <lineage>
        <taxon>Eukaryota</taxon>
        <taxon>Sar</taxon>
        <taxon>Stramenopiles</taxon>
        <taxon>Ochrophyta</taxon>
        <taxon>Bacillariophyta</taxon>
        <taxon>Coscinodiscophyceae</taxon>
        <taxon>Thalassiosirophycidae</taxon>
        <taxon>Stephanodiscales</taxon>
        <taxon>Stephanodiscaceae</taxon>
        <taxon>Cyclotella</taxon>
    </lineage>
</organism>
<feature type="region of interest" description="Disordered" evidence="1">
    <location>
        <begin position="44"/>
        <end position="63"/>
    </location>
</feature>
<evidence type="ECO:0000313" key="2">
    <source>
        <dbReference type="EMBL" id="KAL3785861.1"/>
    </source>
</evidence>
<keyword evidence="3" id="KW-1185">Reference proteome</keyword>
<evidence type="ECO:0000256" key="1">
    <source>
        <dbReference type="SAM" id="MobiDB-lite"/>
    </source>
</evidence>
<gene>
    <name evidence="2" type="ORF">HJC23_008749</name>
</gene>
<feature type="compositionally biased region" description="Polar residues" evidence="1">
    <location>
        <begin position="764"/>
        <end position="783"/>
    </location>
</feature>
<feature type="region of interest" description="Disordered" evidence="1">
    <location>
        <begin position="528"/>
        <end position="547"/>
    </location>
</feature>
<feature type="region of interest" description="Disordered" evidence="1">
    <location>
        <begin position="232"/>
        <end position="313"/>
    </location>
</feature>
<reference evidence="2 3" key="1">
    <citation type="journal article" date="2020" name="G3 (Bethesda)">
        <title>Improved Reference Genome for Cyclotella cryptica CCMP332, a Model for Cell Wall Morphogenesis, Salinity Adaptation, and Lipid Production in Diatoms (Bacillariophyta).</title>
        <authorList>
            <person name="Roberts W.R."/>
            <person name="Downey K.M."/>
            <person name="Ruck E.C."/>
            <person name="Traller J.C."/>
            <person name="Alverson A.J."/>
        </authorList>
    </citation>
    <scope>NUCLEOTIDE SEQUENCE [LARGE SCALE GENOMIC DNA]</scope>
    <source>
        <strain evidence="2 3">CCMP332</strain>
    </source>
</reference>
<name>A0ABD3PDM1_9STRA</name>
<comment type="caution">
    <text evidence="2">The sequence shown here is derived from an EMBL/GenBank/DDBJ whole genome shotgun (WGS) entry which is preliminary data.</text>
</comment>
<dbReference type="AlphaFoldDB" id="A0ABD3PDM1"/>
<feature type="region of interest" description="Disordered" evidence="1">
    <location>
        <begin position="135"/>
        <end position="168"/>
    </location>
</feature>
<dbReference type="Proteomes" id="UP001516023">
    <property type="component" value="Unassembled WGS sequence"/>
</dbReference>